<evidence type="ECO:0000313" key="1">
    <source>
        <dbReference type="EMBL" id="RXI06843.1"/>
    </source>
</evidence>
<protein>
    <submittedName>
        <fullName evidence="1">Uncharacterized protein</fullName>
    </submittedName>
</protein>
<sequence length="170" mass="18666">MEPEASEFPKGLVLGRGLEDLLPWAMWDVTIHPLRGPTDSCEFPESLVLGRGGHVHIRLRGSTPLGDVGCNNPPPLRARRPCWHTSCQGLALIPNCHIPAWAPTPSRARLRRSTILSTLGPNHSLTVLFLGTHTRTSQGVTHLGNALTRTRLTSEFRWNPKSVCSQKASC</sequence>
<evidence type="ECO:0000313" key="2">
    <source>
        <dbReference type="Proteomes" id="UP000290289"/>
    </source>
</evidence>
<reference evidence="1 2" key="1">
    <citation type="submission" date="2018-10" db="EMBL/GenBank/DDBJ databases">
        <title>A high-quality apple genome assembly.</title>
        <authorList>
            <person name="Hu J."/>
        </authorList>
    </citation>
    <scope>NUCLEOTIDE SEQUENCE [LARGE SCALE GENOMIC DNA]</scope>
    <source>
        <strain evidence="2">cv. HFTH1</strain>
        <tissue evidence="1">Young leaf</tissue>
    </source>
</reference>
<dbReference type="AlphaFoldDB" id="A0A498KNF6"/>
<keyword evidence="2" id="KW-1185">Reference proteome</keyword>
<accession>A0A498KNF6</accession>
<name>A0A498KNF6_MALDO</name>
<proteinExistence type="predicted"/>
<dbReference type="Proteomes" id="UP000290289">
    <property type="component" value="Chromosome 2"/>
</dbReference>
<dbReference type="EMBL" id="RDQH01000328">
    <property type="protein sequence ID" value="RXI06843.1"/>
    <property type="molecule type" value="Genomic_DNA"/>
</dbReference>
<organism evidence="1 2">
    <name type="scientific">Malus domestica</name>
    <name type="common">Apple</name>
    <name type="synonym">Pyrus malus</name>
    <dbReference type="NCBI Taxonomy" id="3750"/>
    <lineage>
        <taxon>Eukaryota</taxon>
        <taxon>Viridiplantae</taxon>
        <taxon>Streptophyta</taxon>
        <taxon>Embryophyta</taxon>
        <taxon>Tracheophyta</taxon>
        <taxon>Spermatophyta</taxon>
        <taxon>Magnoliopsida</taxon>
        <taxon>eudicotyledons</taxon>
        <taxon>Gunneridae</taxon>
        <taxon>Pentapetalae</taxon>
        <taxon>rosids</taxon>
        <taxon>fabids</taxon>
        <taxon>Rosales</taxon>
        <taxon>Rosaceae</taxon>
        <taxon>Amygdaloideae</taxon>
        <taxon>Maleae</taxon>
        <taxon>Malus</taxon>
    </lineage>
</organism>
<comment type="caution">
    <text evidence="1">The sequence shown here is derived from an EMBL/GenBank/DDBJ whole genome shotgun (WGS) entry which is preliminary data.</text>
</comment>
<gene>
    <name evidence="1" type="ORF">DVH24_025979</name>
</gene>